<evidence type="ECO:0000256" key="5">
    <source>
        <dbReference type="ARBA" id="ARBA00022553"/>
    </source>
</evidence>
<keyword evidence="8 13" id="KW-0418">Kinase</keyword>
<dbReference type="InterPro" id="IPR050980">
    <property type="entry name" value="2C_sensor_his_kinase"/>
</dbReference>
<evidence type="ECO:0000256" key="1">
    <source>
        <dbReference type="ARBA" id="ARBA00000085"/>
    </source>
</evidence>
<keyword evidence="14" id="KW-1185">Reference proteome</keyword>
<keyword evidence="5" id="KW-0597">Phosphoprotein</keyword>
<dbReference type="InterPro" id="IPR036097">
    <property type="entry name" value="HisK_dim/P_sf"/>
</dbReference>
<evidence type="ECO:0000313" key="14">
    <source>
        <dbReference type="Proteomes" id="UP001320831"/>
    </source>
</evidence>
<dbReference type="InterPro" id="IPR036890">
    <property type="entry name" value="HATPase_C_sf"/>
</dbReference>
<dbReference type="Gene3D" id="1.10.287.130">
    <property type="match status" value="1"/>
</dbReference>
<dbReference type="InterPro" id="IPR003661">
    <property type="entry name" value="HisK_dim/P_dom"/>
</dbReference>
<dbReference type="Pfam" id="PF02518">
    <property type="entry name" value="HATPase_c"/>
    <property type="match status" value="1"/>
</dbReference>
<evidence type="ECO:0000313" key="13">
    <source>
        <dbReference type="EMBL" id="MCT7377401.1"/>
    </source>
</evidence>
<evidence type="ECO:0000256" key="4">
    <source>
        <dbReference type="ARBA" id="ARBA00022475"/>
    </source>
</evidence>
<dbReference type="CDD" id="cd00075">
    <property type="entry name" value="HATPase"/>
    <property type="match status" value="1"/>
</dbReference>
<keyword evidence="6" id="KW-0808">Transferase</keyword>
<dbReference type="SMART" id="SM00388">
    <property type="entry name" value="HisKA"/>
    <property type="match status" value="1"/>
</dbReference>
<dbReference type="InterPro" id="IPR005467">
    <property type="entry name" value="His_kinase_dom"/>
</dbReference>
<evidence type="ECO:0000256" key="10">
    <source>
        <dbReference type="SAM" id="Phobius"/>
    </source>
</evidence>
<dbReference type="PANTHER" id="PTHR44936">
    <property type="entry name" value="SENSOR PROTEIN CREC"/>
    <property type="match status" value="1"/>
</dbReference>
<dbReference type="Gene3D" id="3.30.565.10">
    <property type="entry name" value="Histidine kinase-like ATPase, C-terminal domain"/>
    <property type="match status" value="1"/>
</dbReference>
<dbReference type="Gene3D" id="6.10.340.10">
    <property type="match status" value="1"/>
</dbReference>
<dbReference type="EC" id="2.7.13.3" evidence="3"/>
<dbReference type="Pfam" id="PF00512">
    <property type="entry name" value="HisKA"/>
    <property type="match status" value="1"/>
</dbReference>
<proteinExistence type="predicted"/>
<comment type="catalytic activity">
    <reaction evidence="1">
        <text>ATP + protein L-histidine = ADP + protein N-phospho-L-histidine.</text>
        <dbReference type="EC" id="2.7.13.3"/>
    </reaction>
</comment>
<dbReference type="InterPro" id="IPR003594">
    <property type="entry name" value="HATPase_dom"/>
</dbReference>
<keyword evidence="4" id="KW-1003">Cell membrane</keyword>
<evidence type="ECO:0000256" key="7">
    <source>
        <dbReference type="ARBA" id="ARBA00022741"/>
    </source>
</evidence>
<accession>A0ABT2LSS8</accession>
<comment type="subcellular location">
    <subcellularLocation>
        <location evidence="2">Cell membrane</location>
        <topology evidence="2">Multi-pass membrane protein</topology>
    </subcellularLocation>
</comment>
<evidence type="ECO:0000256" key="9">
    <source>
        <dbReference type="ARBA" id="ARBA00022840"/>
    </source>
</evidence>
<feature type="transmembrane region" description="Helical" evidence="10">
    <location>
        <begin position="20"/>
        <end position="42"/>
    </location>
</feature>
<dbReference type="InterPro" id="IPR003660">
    <property type="entry name" value="HAMP_dom"/>
</dbReference>
<dbReference type="SUPFAM" id="SSF55874">
    <property type="entry name" value="ATPase domain of HSP90 chaperone/DNA topoisomerase II/histidine kinase"/>
    <property type="match status" value="1"/>
</dbReference>
<keyword evidence="7" id="KW-0547">Nucleotide-binding</keyword>
<dbReference type="PRINTS" id="PR00344">
    <property type="entry name" value="BCTRLSENSOR"/>
</dbReference>
<keyword evidence="9" id="KW-0067">ATP-binding</keyword>
<dbReference type="SUPFAM" id="SSF47384">
    <property type="entry name" value="Homodimeric domain of signal transducing histidine kinase"/>
    <property type="match status" value="1"/>
</dbReference>
<dbReference type="RefSeq" id="WP_260905888.1">
    <property type="nucleotide sequence ID" value="NZ_JAOCZP010000007.1"/>
</dbReference>
<keyword evidence="10" id="KW-0812">Transmembrane</keyword>
<dbReference type="Proteomes" id="UP001320831">
    <property type="component" value="Unassembled WGS sequence"/>
</dbReference>
<name>A0ABT2LSS8_9HYPH</name>
<dbReference type="PANTHER" id="PTHR44936:SF10">
    <property type="entry name" value="SENSOR PROTEIN RSTB"/>
    <property type="match status" value="1"/>
</dbReference>
<dbReference type="GO" id="GO:0016301">
    <property type="term" value="F:kinase activity"/>
    <property type="evidence" value="ECO:0007669"/>
    <property type="project" value="UniProtKB-KW"/>
</dbReference>
<reference evidence="13 14" key="1">
    <citation type="submission" date="2022-09" db="EMBL/GenBank/DDBJ databases">
        <title>Chelativorans salina sp. nov., a novel slightly halophilic bacterium isolated from a saline lake sediment enrichment.</title>
        <authorList>
            <person name="Gao L."/>
            <person name="Fang B.-Z."/>
            <person name="Li W.-J."/>
        </authorList>
    </citation>
    <scope>NUCLEOTIDE SEQUENCE [LARGE SCALE GENOMIC DNA]</scope>
    <source>
        <strain evidence="13 14">EGI FJ00035</strain>
    </source>
</reference>
<dbReference type="SMART" id="SM00387">
    <property type="entry name" value="HATPase_c"/>
    <property type="match status" value="1"/>
</dbReference>
<evidence type="ECO:0000256" key="6">
    <source>
        <dbReference type="ARBA" id="ARBA00022679"/>
    </source>
</evidence>
<sequence length="343" mass="36752">MESLKDALPDIQEKWRPSLAMVIGAVLTIVLTLPLAGMAAVVALSRSPETLLDSLSNNTGRILAAGFVVVAVTAVVGFLFWRLVTRPVQDLVRWTEAVTLGSTAPAVREAHYGTQELARLAAGFSKMVARLRERSDYISTFTAHVSHELKSPLTSIAGAAELMRDAGDEMGPEARARFLENIETDAVRLSALVARMRDLARAENVRLGESSHLPDILARLQERFPSLSIFAAGAAPLLPMPFEDALVVFSHLADNAIAHGAGELTIRVATRHGRAVIEIANDGDPISVGNRGRIFEPFYTTRRESGGTGMGLVIVQAMLKAHGCDIALSDAETGAGFRITLPA</sequence>
<comment type="caution">
    <text evidence="13">The sequence shown here is derived from an EMBL/GenBank/DDBJ whole genome shotgun (WGS) entry which is preliminary data.</text>
</comment>
<evidence type="ECO:0000256" key="3">
    <source>
        <dbReference type="ARBA" id="ARBA00012438"/>
    </source>
</evidence>
<evidence type="ECO:0000259" key="11">
    <source>
        <dbReference type="PROSITE" id="PS50109"/>
    </source>
</evidence>
<dbReference type="PROSITE" id="PS50109">
    <property type="entry name" value="HIS_KIN"/>
    <property type="match status" value="1"/>
</dbReference>
<dbReference type="CDD" id="cd00082">
    <property type="entry name" value="HisKA"/>
    <property type="match status" value="1"/>
</dbReference>
<evidence type="ECO:0000259" key="12">
    <source>
        <dbReference type="PROSITE" id="PS50885"/>
    </source>
</evidence>
<gene>
    <name evidence="13" type="ORF">N5A92_20500</name>
</gene>
<feature type="domain" description="Histidine kinase" evidence="11">
    <location>
        <begin position="144"/>
        <end position="343"/>
    </location>
</feature>
<organism evidence="13 14">
    <name type="scientific">Chelativorans salis</name>
    <dbReference type="NCBI Taxonomy" id="2978478"/>
    <lineage>
        <taxon>Bacteria</taxon>
        <taxon>Pseudomonadati</taxon>
        <taxon>Pseudomonadota</taxon>
        <taxon>Alphaproteobacteria</taxon>
        <taxon>Hyphomicrobiales</taxon>
        <taxon>Phyllobacteriaceae</taxon>
        <taxon>Chelativorans</taxon>
    </lineage>
</organism>
<evidence type="ECO:0000256" key="2">
    <source>
        <dbReference type="ARBA" id="ARBA00004651"/>
    </source>
</evidence>
<protein>
    <recommendedName>
        <fullName evidence="3">histidine kinase</fullName>
        <ecNumber evidence="3">2.7.13.3</ecNumber>
    </recommendedName>
</protein>
<keyword evidence="10" id="KW-1133">Transmembrane helix</keyword>
<dbReference type="InterPro" id="IPR004358">
    <property type="entry name" value="Sig_transdc_His_kin-like_C"/>
</dbReference>
<feature type="transmembrane region" description="Helical" evidence="10">
    <location>
        <begin position="62"/>
        <end position="84"/>
    </location>
</feature>
<dbReference type="PROSITE" id="PS50885">
    <property type="entry name" value="HAMP"/>
    <property type="match status" value="1"/>
</dbReference>
<dbReference type="EMBL" id="JAOCZP010000007">
    <property type="protein sequence ID" value="MCT7377401.1"/>
    <property type="molecule type" value="Genomic_DNA"/>
</dbReference>
<feature type="domain" description="HAMP" evidence="12">
    <location>
        <begin position="82"/>
        <end position="136"/>
    </location>
</feature>
<keyword evidence="10" id="KW-0472">Membrane</keyword>
<evidence type="ECO:0000256" key="8">
    <source>
        <dbReference type="ARBA" id="ARBA00022777"/>
    </source>
</evidence>